<evidence type="ECO:0000256" key="2">
    <source>
        <dbReference type="ARBA" id="ARBA00022448"/>
    </source>
</evidence>
<dbReference type="InterPro" id="IPR000515">
    <property type="entry name" value="MetI-like"/>
</dbReference>
<keyword evidence="2 7" id="KW-0813">Transport</keyword>
<dbReference type="PANTHER" id="PTHR43744">
    <property type="entry name" value="ABC TRANSPORTER PERMEASE PROTEIN MG189-RELATED-RELATED"/>
    <property type="match status" value="1"/>
</dbReference>
<dbReference type="GO" id="GO:0055085">
    <property type="term" value="P:transmembrane transport"/>
    <property type="evidence" value="ECO:0007669"/>
    <property type="project" value="InterPro"/>
</dbReference>
<dbReference type="STRING" id="266892.SAMN04488054_10135"/>
<dbReference type="PANTHER" id="PTHR43744:SF6">
    <property type="entry name" value="ABC TRANSPORTER PERMEASE PROTEIN YESQ-RELATED"/>
    <property type="match status" value="1"/>
</dbReference>
<dbReference type="PROSITE" id="PS50928">
    <property type="entry name" value="ABC_TM1"/>
    <property type="match status" value="1"/>
</dbReference>
<feature type="transmembrane region" description="Helical" evidence="7">
    <location>
        <begin position="80"/>
        <end position="101"/>
    </location>
</feature>
<keyword evidence="6 7" id="KW-0472">Membrane</keyword>
<accession>A0A1I4HX43</accession>
<evidence type="ECO:0000256" key="7">
    <source>
        <dbReference type="RuleBase" id="RU363032"/>
    </source>
</evidence>
<dbReference type="EMBL" id="FOTY01000001">
    <property type="protein sequence ID" value="SFL45996.1"/>
    <property type="molecule type" value="Genomic_DNA"/>
</dbReference>
<dbReference type="Pfam" id="PF00528">
    <property type="entry name" value="BPD_transp_1"/>
    <property type="match status" value="1"/>
</dbReference>
<dbReference type="CDD" id="cd06261">
    <property type="entry name" value="TM_PBP2"/>
    <property type="match status" value="1"/>
</dbReference>
<evidence type="ECO:0000256" key="4">
    <source>
        <dbReference type="ARBA" id="ARBA00022692"/>
    </source>
</evidence>
<dbReference type="RefSeq" id="WP_090925023.1">
    <property type="nucleotide sequence ID" value="NZ_FOTY01000001.1"/>
</dbReference>
<dbReference type="Proteomes" id="UP000199668">
    <property type="component" value="Unassembled WGS sequence"/>
</dbReference>
<name>A0A1I4HX43_9BACI</name>
<evidence type="ECO:0000256" key="3">
    <source>
        <dbReference type="ARBA" id="ARBA00022475"/>
    </source>
</evidence>
<reference evidence="9 10" key="1">
    <citation type="submission" date="2016-10" db="EMBL/GenBank/DDBJ databases">
        <authorList>
            <person name="de Groot N.N."/>
        </authorList>
    </citation>
    <scope>NUCLEOTIDE SEQUENCE [LARGE SCALE GENOMIC DNA]</scope>
    <source>
        <strain evidence="9 10">CGMCC 1.6134</strain>
    </source>
</reference>
<evidence type="ECO:0000259" key="8">
    <source>
        <dbReference type="PROSITE" id="PS50928"/>
    </source>
</evidence>
<evidence type="ECO:0000313" key="10">
    <source>
        <dbReference type="Proteomes" id="UP000199668"/>
    </source>
</evidence>
<feature type="transmembrane region" description="Helical" evidence="7">
    <location>
        <begin position="187"/>
        <end position="210"/>
    </location>
</feature>
<keyword evidence="9" id="KW-0762">Sugar transport</keyword>
<feature type="transmembrane region" description="Helical" evidence="7">
    <location>
        <begin position="147"/>
        <end position="166"/>
    </location>
</feature>
<dbReference type="AlphaFoldDB" id="A0A1I4HX43"/>
<keyword evidence="4 7" id="KW-0812">Transmembrane</keyword>
<dbReference type="InterPro" id="IPR035906">
    <property type="entry name" value="MetI-like_sf"/>
</dbReference>
<evidence type="ECO:0000256" key="5">
    <source>
        <dbReference type="ARBA" id="ARBA00022989"/>
    </source>
</evidence>
<feature type="transmembrane region" description="Helical" evidence="7">
    <location>
        <begin position="246"/>
        <end position="267"/>
    </location>
</feature>
<proteinExistence type="inferred from homology"/>
<keyword evidence="10" id="KW-1185">Reference proteome</keyword>
<sequence length="282" mass="32553">MTYKTKNRLKKITQHTLLGLFTLVMLYPLIWMLASSLKESSNVFVNAHSLIPESWEFSNYVEGWKGFAGISFTTFYKNTFIIVGISTIGSIVFSAVAAYGFARINFTGRKVWFALMLMTMMLPFEMVMIPQYIMFNWFNLIDTYLPLILPTFFGYPFFIFLMIQFIRTIPPELDQAARIDGCNTISIFIRIIVPLIVPAMMTSTIFSFYWRWDDFMAPLIYLQTPEKYPVSLALKLFSDPQAVTNWGALFAMTTLSLLPIFIIFFFFQRYIVDGISTSGLKG</sequence>
<protein>
    <submittedName>
        <fullName evidence="9">Multiple sugar transport system permease protein</fullName>
    </submittedName>
</protein>
<evidence type="ECO:0000256" key="1">
    <source>
        <dbReference type="ARBA" id="ARBA00004651"/>
    </source>
</evidence>
<comment type="subcellular location">
    <subcellularLocation>
        <location evidence="1 7">Cell membrane</location>
        <topology evidence="1 7">Multi-pass membrane protein</topology>
    </subcellularLocation>
</comment>
<feature type="transmembrane region" description="Helical" evidence="7">
    <location>
        <begin position="113"/>
        <end position="135"/>
    </location>
</feature>
<comment type="similarity">
    <text evidence="7">Belongs to the binding-protein-dependent transport system permease family.</text>
</comment>
<dbReference type="Gene3D" id="1.10.3720.10">
    <property type="entry name" value="MetI-like"/>
    <property type="match status" value="1"/>
</dbReference>
<dbReference type="SUPFAM" id="SSF161098">
    <property type="entry name" value="MetI-like"/>
    <property type="match status" value="1"/>
</dbReference>
<dbReference type="OrthoDB" id="9794684at2"/>
<dbReference type="GO" id="GO:0005886">
    <property type="term" value="C:plasma membrane"/>
    <property type="evidence" value="ECO:0007669"/>
    <property type="project" value="UniProtKB-SubCell"/>
</dbReference>
<evidence type="ECO:0000313" key="9">
    <source>
        <dbReference type="EMBL" id="SFL45996.1"/>
    </source>
</evidence>
<gene>
    <name evidence="9" type="ORF">SAMN04488054_10135</name>
</gene>
<feature type="domain" description="ABC transmembrane type-1" evidence="8">
    <location>
        <begin position="76"/>
        <end position="267"/>
    </location>
</feature>
<feature type="transmembrane region" description="Helical" evidence="7">
    <location>
        <begin position="12"/>
        <end position="34"/>
    </location>
</feature>
<keyword evidence="5 7" id="KW-1133">Transmembrane helix</keyword>
<keyword evidence="3" id="KW-1003">Cell membrane</keyword>
<organism evidence="9 10">
    <name type="scientific">Salibacterium qingdaonense</name>
    <dbReference type="NCBI Taxonomy" id="266892"/>
    <lineage>
        <taxon>Bacteria</taxon>
        <taxon>Bacillati</taxon>
        <taxon>Bacillota</taxon>
        <taxon>Bacilli</taxon>
        <taxon>Bacillales</taxon>
        <taxon>Bacillaceae</taxon>
    </lineage>
</organism>
<evidence type="ECO:0000256" key="6">
    <source>
        <dbReference type="ARBA" id="ARBA00023136"/>
    </source>
</evidence>